<name>A0A8J4SM22_9TREM</name>
<sequence length="126" mass="13834">MAASIFKLAHPDLVKQSIIDLGEPLPTRSADRSFVDDVPLLPSDQQLSTVDLSEYRHLLHGWLDSVVTQTLWSLVDHSELTLPLVRQLTAHIGLATRLSCVVYYYCHCLSKAVATAAVGNESFSGT</sequence>
<dbReference type="Proteomes" id="UP000748531">
    <property type="component" value="Unassembled WGS sequence"/>
</dbReference>
<gene>
    <name evidence="1" type="ORF">PHET_09142</name>
</gene>
<evidence type="ECO:0000313" key="1">
    <source>
        <dbReference type="EMBL" id="KAF5397682.1"/>
    </source>
</evidence>
<comment type="caution">
    <text evidence="1">The sequence shown here is derived from an EMBL/GenBank/DDBJ whole genome shotgun (WGS) entry which is preliminary data.</text>
</comment>
<keyword evidence="2" id="KW-1185">Reference proteome</keyword>
<reference evidence="1" key="1">
    <citation type="submission" date="2019-05" db="EMBL/GenBank/DDBJ databases">
        <title>Annotation for the trematode Paragonimus heterotremus.</title>
        <authorList>
            <person name="Choi Y.-J."/>
        </authorList>
    </citation>
    <scope>NUCLEOTIDE SEQUENCE</scope>
    <source>
        <strain evidence="1">LC</strain>
    </source>
</reference>
<evidence type="ECO:0000313" key="2">
    <source>
        <dbReference type="Proteomes" id="UP000748531"/>
    </source>
</evidence>
<proteinExistence type="predicted"/>
<protein>
    <submittedName>
        <fullName evidence="1">Uncharacterized protein</fullName>
    </submittedName>
</protein>
<dbReference type="AlphaFoldDB" id="A0A8J4SM22"/>
<dbReference type="OrthoDB" id="10471493at2759"/>
<organism evidence="1 2">
    <name type="scientific">Paragonimus heterotremus</name>
    <dbReference type="NCBI Taxonomy" id="100268"/>
    <lineage>
        <taxon>Eukaryota</taxon>
        <taxon>Metazoa</taxon>
        <taxon>Spiralia</taxon>
        <taxon>Lophotrochozoa</taxon>
        <taxon>Platyhelminthes</taxon>
        <taxon>Trematoda</taxon>
        <taxon>Digenea</taxon>
        <taxon>Plagiorchiida</taxon>
        <taxon>Troglotremata</taxon>
        <taxon>Troglotrematidae</taxon>
        <taxon>Paragonimus</taxon>
    </lineage>
</organism>
<accession>A0A8J4SM22</accession>
<dbReference type="EMBL" id="LUCH01005920">
    <property type="protein sequence ID" value="KAF5397682.1"/>
    <property type="molecule type" value="Genomic_DNA"/>
</dbReference>